<dbReference type="AlphaFoldDB" id="A0A5B9W8V2"/>
<dbReference type="Pfam" id="PF06439">
    <property type="entry name" value="3keto-disac_hyd"/>
    <property type="match status" value="1"/>
</dbReference>
<organism evidence="3 4">
    <name type="scientific">Aquisphaera giovannonii</name>
    <dbReference type="NCBI Taxonomy" id="406548"/>
    <lineage>
        <taxon>Bacteria</taxon>
        <taxon>Pseudomonadati</taxon>
        <taxon>Planctomycetota</taxon>
        <taxon>Planctomycetia</taxon>
        <taxon>Isosphaerales</taxon>
        <taxon>Isosphaeraceae</taxon>
        <taxon>Aquisphaera</taxon>
    </lineage>
</organism>
<dbReference type="GO" id="GO:0016787">
    <property type="term" value="F:hydrolase activity"/>
    <property type="evidence" value="ECO:0007669"/>
    <property type="project" value="InterPro"/>
</dbReference>
<proteinExistence type="predicted"/>
<dbReference type="EMBL" id="CP042997">
    <property type="protein sequence ID" value="QEH36817.1"/>
    <property type="molecule type" value="Genomic_DNA"/>
</dbReference>
<evidence type="ECO:0000259" key="2">
    <source>
        <dbReference type="Pfam" id="PF06439"/>
    </source>
</evidence>
<dbReference type="Proteomes" id="UP000324233">
    <property type="component" value="Chromosome"/>
</dbReference>
<feature type="region of interest" description="Disordered" evidence="1">
    <location>
        <begin position="30"/>
        <end position="67"/>
    </location>
</feature>
<gene>
    <name evidence="3" type="ORF">OJF2_54020</name>
</gene>
<feature type="compositionally biased region" description="Pro residues" evidence="1">
    <location>
        <begin position="58"/>
        <end position="67"/>
    </location>
</feature>
<feature type="domain" description="3-keto-alpha-glucoside-1,2-lyase/3-keto-2-hydroxy-glucal hydratase" evidence="2">
    <location>
        <begin position="71"/>
        <end position="263"/>
    </location>
</feature>
<dbReference type="RefSeq" id="WP_246196159.1">
    <property type="nucleotide sequence ID" value="NZ_CP042997.1"/>
</dbReference>
<accession>A0A5B9W8V2</accession>
<feature type="compositionally biased region" description="Low complexity" evidence="1">
    <location>
        <begin position="30"/>
        <end position="39"/>
    </location>
</feature>
<dbReference type="Gene3D" id="2.60.120.560">
    <property type="entry name" value="Exo-inulinase, domain 1"/>
    <property type="match status" value="1"/>
</dbReference>
<evidence type="ECO:0000313" key="4">
    <source>
        <dbReference type="Proteomes" id="UP000324233"/>
    </source>
</evidence>
<dbReference type="InterPro" id="IPR010496">
    <property type="entry name" value="AL/BT2_dom"/>
</dbReference>
<keyword evidence="4" id="KW-1185">Reference proteome</keyword>
<name>A0A5B9W8V2_9BACT</name>
<dbReference type="KEGG" id="agv:OJF2_54020"/>
<reference evidence="3 4" key="1">
    <citation type="submission" date="2019-08" db="EMBL/GenBank/DDBJ databases">
        <title>Deep-cultivation of Planctomycetes and their phenomic and genomic characterization uncovers novel biology.</title>
        <authorList>
            <person name="Wiegand S."/>
            <person name="Jogler M."/>
            <person name="Boedeker C."/>
            <person name="Pinto D."/>
            <person name="Vollmers J."/>
            <person name="Rivas-Marin E."/>
            <person name="Kohn T."/>
            <person name="Peeters S.H."/>
            <person name="Heuer A."/>
            <person name="Rast P."/>
            <person name="Oberbeckmann S."/>
            <person name="Bunk B."/>
            <person name="Jeske O."/>
            <person name="Meyerdierks A."/>
            <person name="Storesund J.E."/>
            <person name="Kallscheuer N."/>
            <person name="Luecker S."/>
            <person name="Lage O.M."/>
            <person name="Pohl T."/>
            <person name="Merkel B.J."/>
            <person name="Hornburger P."/>
            <person name="Mueller R.-W."/>
            <person name="Bruemmer F."/>
            <person name="Labrenz M."/>
            <person name="Spormann A.M."/>
            <person name="Op den Camp H."/>
            <person name="Overmann J."/>
            <person name="Amann R."/>
            <person name="Jetten M.S.M."/>
            <person name="Mascher T."/>
            <person name="Medema M.H."/>
            <person name="Devos D.P."/>
            <person name="Kaster A.-K."/>
            <person name="Ovreas L."/>
            <person name="Rohde M."/>
            <person name="Galperin M.Y."/>
            <person name="Jogler C."/>
        </authorList>
    </citation>
    <scope>NUCLEOTIDE SEQUENCE [LARGE SCALE GENOMIC DNA]</scope>
    <source>
        <strain evidence="3 4">OJF2</strain>
    </source>
</reference>
<sequence length="373" mass="40534">MPQCPLESWLALTIGIASLAGMTAVRGDEPAAASEAPAARWKQHDIHRPRPQVVEPGGPAPATPAPPPGDAVVLFDGKALDAWQTPEGKPAGWKVSDGHFEVTPGSGAIRTKAAFGDVQLHVEWASPSPPRGVGQDRGNSGIFLMGQFEIQVIDSYKADTYADGMAGAIYGQYSPLANATRPPGEWQAYDIAFRRPRFDPSGKLQSPPRITVFLNGVLVQNNEEPWGPTSWLEPGLYDPSQTRGPIELQDHGHPVRFRNVWLREIPERSSPPAELAGPPKGIRLAPEALDGFTGSYFAESNPHEVTATITRDGDRLLLKLPFKPVPIPLVPVSETVLALPRTDAEITFRKDDRGRVESGIFRVGDGQRRLIRQ</sequence>
<protein>
    <recommendedName>
        <fullName evidence="2">3-keto-alpha-glucoside-1,2-lyase/3-keto-2-hydroxy-glucal hydratase domain-containing protein</fullName>
    </recommendedName>
</protein>
<evidence type="ECO:0000313" key="3">
    <source>
        <dbReference type="EMBL" id="QEH36817.1"/>
    </source>
</evidence>
<evidence type="ECO:0000256" key="1">
    <source>
        <dbReference type="SAM" id="MobiDB-lite"/>
    </source>
</evidence>